<accession>A0ABT6WI03</accession>
<dbReference type="RefSeq" id="WP_282759500.1">
    <property type="nucleotide sequence ID" value="NZ_JASCTH010000007.1"/>
</dbReference>
<reference evidence="1 2" key="1">
    <citation type="submission" date="2023-05" db="EMBL/GenBank/DDBJ databases">
        <title>Actinoplanes sp. NEAU-A12 genome sequencing.</title>
        <authorList>
            <person name="Wang Z.-S."/>
        </authorList>
    </citation>
    <scope>NUCLEOTIDE SEQUENCE [LARGE SCALE GENOMIC DNA]</scope>
    <source>
        <strain evidence="1 2">NEAU-A12</strain>
    </source>
</reference>
<dbReference type="Proteomes" id="UP001241758">
    <property type="component" value="Unassembled WGS sequence"/>
</dbReference>
<keyword evidence="2" id="KW-1185">Reference proteome</keyword>
<protein>
    <submittedName>
        <fullName evidence="1">Uncharacterized protein</fullName>
    </submittedName>
</protein>
<sequence length="78" mass="8528">MTHIDDLGRRTASAMRDTADQLETVEARLHQSAEESPDPETGARLHELGDEVTAQAKDVERRAGLLAEPEAPQRPDPA</sequence>
<organism evidence="1 2">
    <name type="scientific">Actinoplanes sandaracinus</name>
    <dbReference type="NCBI Taxonomy" id="3045177"/>
    <lineage>
        <taxon>Bacteria</taxon>
        <taxon>Bacillati</taxon>
        <taxon>Actinomycetota</taxon>
        <taxon>Actinomycetes</taxon>
        <taxon>Micromonosporales</taxon>
        <taxon>Micromonosporaceae</taxon>
        <taxon>Actinoplanes</taxon>
    </lineage>
</organism>
<evidence type="ECO:0000313" key="1">
    <source>
        <dbReference type="EMBL" id="MDI6099354.1"/>
    </source>
</evidence>
<evidence type="ECO:0000313" key="2">
    <source>
        <dbReference type="Proteomes" id="UP001241758"/>
    </source>
</evidence>
<proteinExistence type="predicted"/>
<name>A0ABT6WI03_9ACTN</name>
<comment type="caution">
    <text evidence="1">The sequence shown here is derived from an EMBL/GenBank/DDBJ whole genome shotgun (WGS) entry which is preliminary data.</text>
</comment>
<gene>
    <name evidence="1" type="ORF">QLQ12_12200</name>
</gene>
<dbReference type="EMBL" id="JASCTH010000007">
    <property type="protein sequence ID" value="MDI6099354.1"/>
    <property type="molecule type" value="Genomic_DNA"/>
</dbReference>